<evidence type="ECO:0000256" key="2">
    <source>
        <dbReference type="SAM" id="SignalP"/>
    </source>
</evidence>
<reference evidence="3 4" key="1">
    <citation type="submission" date="2020-07" db="EMBL/GenBank/DDBJ databases">
        <authorList>
            <person name="Zhuang K."/>
            <person name="Ran Y."/>
        </authorList>
    </citation>
    <scope>NUCLEOTIDE SEQUENCE [LARGE SCALE GENOMIC DNA]</scope>
    <source>
        <strain evidence="3 4">WCH-YHL-001</strain>
    </source>
</reference>
<feature type="chain" id="PRO_5027559745" evidence="2">
    <location>
        <begin position="25"/>
        <end position="215"/>
    </location>
</feature>
<dbReference type="Pfam" id="PF12079">
    <property type="entry name" value="DUF3558"/>
    <property type="match status" value="1"/>
</dbReference>
<evidence type="ECO:0000313" key="4">
    <source>
        <dbReference type="Proteomes" id="UP000515512"/>
    </source>
</evidence>
<evidence type="ECO:0000313" key="3">
    <source>
        <dbReference type="EMBL" id="QLY29406.1"/>
    </source>
</evidence>
<accession>A0A7D6Z0G3</accession>
<dbReference type="AlphaFoldDB" id="A0A7D6Z0G3"/>
<feature type="signal peptide" evidence="2">
    <location>
        <begin position="1"/>
        <end position="24"/>
    </location>
</feature>
<protein>
    <submittedName>
        <fullName evidence="3">DUF3558 domain-containing protein</fullName>
    </submittedName>
</protein>
<gene>
    <name evidence="3" type="ORF">H0264_29700</name>
</gene>
<feature type="compositionally biased region" description="Low complexity" evidence="1">
    <location>
        <begin position="55"/>
        <end position="77"/>
    </location>
</feature>
<dbReference type="KEGG" id="nhu:H0264_29700"/>
<name>A0A7D6Z0G3_9NOCA</name>
<evidence type="ECO:0000256" key="1">
    <source>
        <dbReference type="SAM" id="MobiDB-lite"/>
    </source>
</evidence>
<dbReference type="Proteomes" id="UP000515512">
    <property type="component" value="Chromosome"/>
</dbReference>
<dbReference type="InterPro" id="IPR024520">
    <property type="entry name" value="DUF3558"/>
</dbReference>
<dbReference type="PROSITE" id="PS51257">
    <property type="entry name" value="PROKAR_LIPOPROTEIN"/>
    <property type="match status" value="1"/>
</dbReference>
<keyword evidence="4" id="KW-1185">Reference proteome</keyword>
<feature type="compositionally biased region" description="Low complexity" evidence="1">
    <location>
        <begin position="26"/>
        <end position="46"/>
    </location>
</feature>
<organism evidence="3 4">
    <name type="scientific">Nocardia huaxiensis</name>
    <dbReference type="NCBI Taxonomy" id="2755382"/>
    <lineage>
        <taxon>Bacteria</taxon>
        <taxon>Bacillati</taxon>
        <taxon>Actinomycetota</taxon>
        <taxon>Actinomycetes</taxon>
        <taxon>Mycobacteriales</taxon>
        <taxon>Nocardiaceae</taxon>
        <taxon>Nocardia</taxon>
    </lineage>
</organism>
<feature type="region of interest" description="Disordered" evidence="1">
    <location>
        <begin position="26"/>
        <end position="80"/>
    </location>
</feature>
<proteinExistence type="predicted"/>
<sequence>MKKFAIAAAAFGAAAILLTGCSTAAETDAPPTTASPSVPASVSTSPRTDERDGGTTVPTPAETTSAPATSATENPASDTALWDPCTLSDSALTGASVDTATEERVSDPRLPVRKTCKWQATDRTFELTIVASGRTIDDMLEPGTYTDLRKTEYYGRQVVIYRNVADTHKLACYVATPAAFGSIEFFVRNTRVQTDAGDPCKDANVLGSKLFSSLP</sequence>
<dbReference type="EMBL" id="CP059399">
    <property type="protein sequence ID" value="QLY29406.1"/>
    <property type="molecule type" value="Genomic_DNA"/>
</dbReference>
<keyword evidence="2" id="KW-0732">Signal</keyword>
<dbReference type="RefSeq" id="WP_181580610.1">
    <property type="nucleotide sequence ID" value="NZ_CP059399.1"/>
</dbReference>